<feature type="compositionally biased region" description="Basic and acidic residues" evidence="1">
    <location>
        <begin position="12"/>
        <end position="27"/>
    </location>
</feature>
<comment type="caution">
    <text evidence="2">The sequence shown here is derived from an EMBL/GenBank/DDBJ whole genome shotgun (WGS) entry which is preliminary data.</text>
</comment>
<dbReference type="EMBL" id="BPLR01013639">
    <property type="protein sequence ID" value="GIY62596.1"/>
    <property type="molecule type" value="Genomic_DNA"/>
</dbReference>
<feature type="region of interest" description="Disordered" evidence="1">
    <location>
        <begin position="1"/>
        <end position="41"/>
    </location>
</feature>
<reference evidence="2 3" key="1">
    <citation type="submission" date="2021-06" db="EMBL/GenBank/DDBJ databases">
        <title>Caerostris extrusa draft genome.</title>
        <authorList>
            <person name="Kono N."/>
            <person name="Arakawa K."/>
        </authorList>
    </citation>
    <scope>NUCLEOTIDE SEQUENCE [LARGE SCALE GENOMIC DNA]</scope>
</reference>
<gene>
    <name evidence="2" type="ORF">CEXT_165941</name>
</gene>
<sequence>MGIIHPPNTDSSFEKSEISEIRRDETTRNMTNPTGREVNMRPGIIVHPPCIGWHGDWQLNFQRISTLDTKFICICRCRVTTLGDGQLEEEVLNWTLMNAGS</sequence>
<proteinExistence type="predicted"/>
<evidence type="ECO:0000313" key="3">
    <source>
        <dbReference type="Proteomes" id="UP001054945"/>
    </source>
</evidence>
<protein>
    <submittedName>
        <fullName evidence="2">Uncharacterized protein</fullName>
    </submittedName>
</protein>
<evidence type="ECO:0000313" key="2">
    <source>
        <dbReference type="EMBL" id="GIY62596.1"/>
    </source>
</evidence>
<evidence type="ECO:0000256" key="1">
    <source>
        <dbReference type="SAM" id="MobiDB-lite"/>
    </source>
</evidence>
<name>A0AAV4UXZ6_CAEEX</name>
<keyword evidence="3" id="KW-1185">Reference proteome</keyword>
<organism evidence="2 3">
    <name type="scientific">Caerostris extrusa</name>
    <name type="common">Bark spider</name>
    <name type="synonym">Caerostris bankana</name>
    <dbReference type="NCBI Taxonomy" id="172846"/>
    <lineage>
        <taxon>Eukaryota</taxon>
        <taxon>Metazoa</taxon>
        <taxon>Ecdysozoa</taxon>
        <taxon>Arthropoda</taxon>
        <taxon>Chelicerata</taxon>
        <taxon>Arachnida</taxon>
        <taxon>Araneae</taxon>
        <taxon>Araneomorphae</taxon>
        <taxon>Entelegynae</taxon>
        <taxon>Araneoidea</taxon>
        <taxon>Araneidae</taxon>
        <taxon>Caerostris</taxon>
    </lineage>
</organism>
<accession>A0AAV4UXZ6</accession>
<dbReference type="AlphaFoldDB" id="A0AAV4UXZ6"/>
<dbReference type="Proteomes" id="UP001054945">
    <property type="component" value="Unassembled WGS sequence"/>
</dbReference>